<reference evidence="4 5" key="1">
    <citation type="submission" date="2017-06" db="EMBL/GenBank/DDBJ databases">
        <title>Draft genome sequence of a variant of Elsinoe murrayae.</title>
        <authorList>
            <person name="Cheng Q."/>
        </authorList>
    </citation>
    <scope>NUCLEOTIDE SEQUENCE [LARGE SCALE GENOMIC DNA]</scope>
    <source>
        <strain evidence="4 5">CQ-2017a</strain>
    </source>
</reference>
<dbReference type="PANTHER" id="PTHR45808">
    <property type="entry name" value="RHO GTPASE-ACTIVATING PROTEIN 68F"/>
    <property type="match status" value="1"/>
</dbReference>
<dbReference type="InterPro" id="IPR008936">
    <property type="entry name" value="Rho_GTPase_activation_prot"/>
</dbReference>
<keyword evidence="5" id="KW-1185">Reference proteome</keyword>
<dbReference type="SUPFAM" id="SSF52087">
    <property type="entry name" value="CRAL/TRIO domain"/>
    <property type="match status" value="1"/>
</dbReference>
<comment type="caution">
    <text evidence="4">The sequence shown here is derived from an EMBL/GenBank/DDBJ whole genome shotgun (WGS) entry which is preliminary data.</text>
</comment>
<feature type="compositionally biased region" description="Polar residues" evidence="1">
    <location>
        <begin position="625"/>
        <end position="635"/>
    </location>
</feature>
<feature type="region of interest" description="Disordered" evidence="1">
    <location>
        <begin position="481"/>
        <end position="591"/>
    </location>
</feature>
<dbReference type="STRING" id="2082308.A0A2K1QFP7"/>
<feature type="region of interest" description="Disordered" evidence="1">
    <location>
        <begin position="625"/>
        <end position="734"/>
    </location>
</feature>
<protein>
    <submittedName>
        <fullName evidence="4">Rho GTPase-activating protein 1</fullName>
    </submittedName>
</protein>
<dbReference type="GO" id="GO:0007264">
    <property type="term" value="P:small GTPase-mediated signal transduction"/>
    <property type="evidence" value="ECO:0007669"/>
    <property type="project" value="TreeGrafter"/>
</dbReference>
<evidence type="ECO:0000313" key="5">
    <source>
        <dbReference type="Proteomes" id="UP000243797"/>
    </source>
</evidence>
<dbReference type="InParanoid" id="A0A2K1QFP7"/>
<organism evidence="4 5">
    <name type="scientific">Sphaceloma murrayae</name>
    <dbReference type="NCBI Taxonomy" id="2082308"/>
    <lineage>
        <taxon>Eukaryota</taxon>
        <taxon>Fungi</taxon>
        <taxon>Dikarya</taxon>
        <taxon>Ascomycota</taxon>
        <taxon>Pezizomycotina</taxon>
        <taxon>Dothideomycetes</taxon>
        <taxon>Dothideomycetidae</taxon>
        <taxon>Myriangiales</taxon>
        <taxon>Elsinoaceae</taxon>
        <taxon>Sphaceloma</taxon>
    </lineage>
</organism>
<dbReference type="Gene3D" id="3.40.525.10">
    <property type="entry name" value="CRAL-TRIO lipid binding domain"/>
    <property type="match status" value="1"/>
</dbReference>
<name>A0A2K1QFP7_9PEZI</name>
<dbReference type="InterPro" id="IPR000198">
    <property type="entry name" value="RhoGAP_dom"/>
</dbReference>
<feature type="domain" description="Rho-GAP" evidence="3">
    <location>
        <begin position="219"/>
        <end position="436"/>
    </location>
</feature>
<dbReference type="CDD" id="cd00170">
    <property type="entry name" value="SEC14"/>
    <property type="match status" value="1"/>
</dbReference>
<accession>A0A2K1QFP7</accession>
<evidence type="ECO:0000313" key="4">
    <source>
        <dbReference type="EMBL" id="PNS13974.1"/>
    </source>
</evidence>
<dbReference type="GO" id="GO:0005737">
    <property type="term" value="C:cytoplasm"/>
    <property type="evidence" value="ECO:0007669"/>
    <property type="project" value="TreeGrafter"/>
</dbReference>
<evidence type="ECO:0000259" key="2">
    <source>
        <dbReference type="PROSITE" id="PS50191"/>
    </source>
</evidence>
<dbReference type="InterPro" id="IPR036865">
    <property type="entry name" value="CRAL-TRIO_dom_sf"/>
</dbReference>
<dbReference type="Gene3D" id="1.10.555.10">
    <property type="entry name" value="Rho GTPase activation protein"/>
    <property type="match status" value="1"/>
</dbReference>
<evidence type="ECO:0000259" key="3">
    <source>
        <dbReference type="PROSITE" id="PS50238"/>
    </source>
</evidence>
<dbReference type="PANTHER" id="PTHR45808:SF2">
    <property type="entry name" value="RHO GTPASE-ACTIVATING PROTEIN 68F"/>
    <property type="match status" value="1"/>
</dbReference>
<dbReference type="PROSITE" id="PS50238">
    <property type="entry name" value="RHOGAP"/>
    <property type="match status" value="1"/>
</dbReference>
<dbReference type="InterPro" id="IPR001251">
    <property type="entry name" value="CRAL-TRIO_dom"/>
</dbReference>
<dbReference type="EMBL" id="NKHZ01000088">
    <property type="protein sequence ID" value="PNS13974.1"/>
    <property type="molecule type" value="Genomic_DNA"/>
</dbReference>
<dbReference type="OrthoDB" id="410651at2759"/>
<dbReference type="SUPFAM" id="SSF48350">
    <property type="entry name" value="GTPase activation domain, GAP"/>
    <property type="match status" value="1"/>
</dbReference>
<proteinExistence type="predicted"/>
<dbReference type="GO" id="GO:0005096">
    <property type="term" value="F:GTPase activator activity"/>
    <property type="evidence" value="ECO:0007669"/>
    <property type="project" value="TreeGrafter"/>
</dbReference>
<dbReference type="SMART" id="SM00324">
    <property type="entry name" value="RhoGAP"/>
    <property type="match status" value="1"/>
</dbReference>
<feature type="compositionally biased region" description="Low complexity" evidence="1">
    <location>
        <begin position="652"/>
        <end position="669"/>
    </location>
</feature>
<feature type="compositionally biased region" description="Low complexity" evidence="1">
    <location>
        <begin position="10"/>
        <end position="19"/>
    </location>
</feature>
<evidence type="ECO:0000256" key="1">
    <source>
        <dbReference type="SAM" id="MobiDB-lite"/>
    </source>
</evidence>
<feature type="compositionally biased region" description="Basic and acidic residues" evidence="1">
    <location>
        <begin position="636"/>
        <end position="645"/>
    </location>
</feature>
<dbReference type="Proteomes" id="UP000243797">
    <property type="component" value="Unassembled WGS sequence"/>
</dbReference>
<dbReference type="Pfam" id="PF13716">
    <property type="entry name" value="CRAL_TRIO_2"/>
    <property type="match status" value="1"/>
</dbReference>
<dbReference type="AlphaFoldDB" id="A0A2K1QFP7"/>
<feature type="compositionally biased region" description="Polar residues" evidence="1">
    <location>
        <begin position="534"/>
        <end position="546"/>
    </location>
</feature>
<gene>
    <name evidence="4" type="ORF">CAC42_6487</name>
</gene>
<dbReference type="CDD" id="cd00159">
    <property type="entry name" value="RhoGAP"/>
    <property type="match status" value="1"/>
</dbReference>
<dbReference type="PROSITE" id="PS50191">
    <property type="entry name" value="CRAL_TRIO"/>
    <property type="match status" value="1"/>
</dbReference>
<feature type="region of interest" description="Disordered" evidence="1">
    <location>
        <begin position="10"/>
        <end position="32"/>
    </location>
</feature>
<feature type="domain" description="CRAL-TRIO" evidence="2">
    <location>
        <begin position="30"/>
        <end position="190"/>
    </location>
</feature>
<dbReference type="Pfam" id="PF00620">
    <property type="entry name" value="RhoGAP"/>
    <property type="match status" value="1"/>
</dbReference>
<sequence>MKSAFVQRAARMRSGSSSANLQTIPPPESSEDYSQDYASIAASILYQSPLPSQSGLPVFILNAAAFPDSHEVDYDSLLPYVLNRLPGEDDLIAGTEYEVVFFAGGQPESVTGEKKAGPGIAWFIQVYQVLGRALRKRLQKIYIVHERSWVRVLTEVFGTIVSPKFKKKVAHVSTLSALALHIPIETLLIPPPVYLHDRKLSPDIYVPYATGQRAFTANDPLPQDSTGSRRLPRVLREATTFLLNETNVKTEGIFRIPPHSTMLGVVREAYDRGQHFIVWKESGVSSVDPGMSPQTLAEVHESDAYGVHLAAGLIKVWYRELRTPIVPERCYEDLRQAFGSPETEVTRESLVQLLSPSSEKSVLPLNSRLVLTWHLLPLLSLVSDHEPRNKMTPENLAVCFAPALICGEDQLQDAKMTTVIRKIFTEAIVEWSDGLAEACETSQRDFWNALKAPTRAEDYEDPLPDMQRENAIAMDERIKRISLSDNDTPEPVPTLPPRSSSLPRGRDGQRTPPSPFPKRKPAPTVASLPRYSTLIPNPSQPPTYQNGDHGFQADSKQRLHDEQNGFPAKESARLQSIRADQSSNDSAPLIDISPVKRAATISVPTRNEAPSPLLSPSLAEIQGAQTMLRSVSGESAKSDRSDDGVFIKPTWAASSRQTSVSSQKSVTRKPTPPLSVTRNGDRVDSGTHAPSYAPKPRTPSPGLMQRMQSWEREAGTSDTGVGKAEVGGRKQSVDDLKRLYEERATTVKGLARTKSGSSQRSQGSA</sequence>